<comment type="similarity">
    <text evidence="1">Belongs to the actin family.</text>
</comment>
<dbReference type="InterPro" id="IPR043129">
    <property type="entry name" value="ATPase_NBD"/>
</dbReference>
<dbReference type="GO" id="GO:0030234">
    <property type="term" value="F:enzyme regulator activity"/>
    <property type="evidence" value="ECO:0007669"/>
    <property type="project" value="EnsemblFungi"/>
</dbReference>
<dbReference type="GO" id="GO:0006338">
    <property type="term" value="P:chromatin remodeling"/>
    <property type="evidence" value="ECO:0007669"/>
    <property type="project" value="EnsemblFungi"/>
</dbReference>
<sequence length="754" mass="87833">MSREVSRDASLTPLRVDIIEDPPLRNSYEHFIDSATYDPNIPIAIDFGSYELRAGYTNISRPSHIFPNRFSKYRDRKTNKYLPCIGYDTWLDQTTRSQARSPFDGPLVVNWDMVEDILQYTFHHLGVQPDNGVTNPIIINEKLACLQSQRSNWYQTLFESFGVPKVSMAVEGMLAFYGHNGGSSTGIVIDCGYEDTNVIPIVEGQGMMLDAKRINWGGHSSIDYLSNLLYLKYPYFPTKLSYLQYEKMYKDYCYVSQDYETDIEGYLTLGNLENKNVVVEAPFVEVQAPQKSEEELRIQAEKRKESGKRLQEQARIKRKERLVQKREEYEYFSKVKEQLEGEPKKKVLAVLQSAGFDDERDFKKYLYNVQRSIKKAEALELSEAVDEAEEEENMEGKFDLVDIPDEQLNEEQKQEKKVQKLLKANYDARQKAKEEKERILKEVEEQKKKDEEWRSTDFNGWLKDKRNRLHDLMQKRKEKLKLKEDMKDRKSQVAQNRMKNLANLAEDNARGTKRTRQQATIDNDPNDTFGANDEDWMVYNDITQNPEALDEAIEDEYKEIVDLEGILLEYDPNFTEEDTLDAQYDWRNSVFHLFLRGPRPHDSENIHEQHQMHINVERIRVPEVMFQPILGGQDQAGITEICETIITKKFGSTPRNLSQQSLDMAKNVWLVGGNAQVPGLKSRVVKEFTEFLPSDTKINVNISEAPTLDVWNGMYRLANTEEDYQRTIVTSEEYDECGVDYLKEHKLSNVPYFE</sequence>
<protein>
    <submittedName>
        <fullName evidence="4">Actin-related protein 5</fullName>
    </submittedName>
</protein>
<dbReference type="VEuPathDB" id="FungiDB:CAGL0J10054g"/>
<dbReference type="Gene3D" id="3.90.640.10">
    <property type="entry name" value="Actin, Chain A, domain 4"/>
    <property type="match status" value="2"/>
</dbReference>
<evidence type="ECO:0000313" key="4">
    <source>
        <dbReference type="EMBL" id="KTB10462.1"/>
    </source>
</evidence>
<dbReference type="SMART" id="SM00268">
    <property type="entry name" value="ACTIN"/>
    <property type="match status" value="1"/>
</dbReference>
<dbReference type="VEuPathDB" id="FungiDB:GWK60_J09867"/>
<comment type="caution">
    <text evidence="4">The sequence shown here is derived from an EMBL/GenBank/DDBJ whole genome shotgun (WGS) entry which is preliminary data.</text>
</comment>
<evidence type="ECO:0000313" key="5">
    <source>
        <dbReference type="Proteomes" id="UP000054886"/>
    </source>
</evidence>
<reference evidence="4 5" key="1">
    <citation type="submission" date="2015-10" db="EMBL/GenBank/DDBJ databases">
        <title>Draft genomes sequences of Candida glabrata isolates 1A, 1B, 2A, 2B, 3A and 3B.</title>
        <authorList>
            <person name="Haavelsrud O.E."/>
            <person name="Gaustad P."/>
        </authorList>
    </citation>
    <scope>NUCLEOTIDE SEQUENCE [LARGE SCALE GENOMIC DNA]</scope>
    <source>
        <strain evidence="4">910700640</strain>
    </source>
</reference>
<dbReference type="Proteomes" id="UP000054886">
    <property type="component" value="Unassembled WGS sequence"/>
</dbReference>
<organism evidence="4 5">
    <name type="scientific">Candida glabrata</name>
    <name type="common">Yeast</name>
    <name type="synonym">Torulopsis glabrata</name>
    <dbReference type="NCBI Taxonomy" id="5478"/>
    <lineage>
        <taxon>Eukaryota</taxon>
        <taxon>Fungi</taxon>
        <taxon>Dikarya</taxon>
        <taxon>Ascomycota</taxon>
        <taxon>Saccharomycotina</taxon>
        <taxon>Saccharomycetes</taxon>
        <taxon>Saccharomycetales</taxon>
        <taxon>Saccharomycetaceae</taxon>
        <taxon>Nakaseomyces</taxon>
    </lineage>
</organism>
<dbReference type="Gene3D" id="3.30.420.40">
    <property type="match status" value="4"/>
</dbReference>
<dbReference type="Pfam" id="PF00022">
    <property type="entry name" value="Actin"/>
    <property type="match status" value="2"/>
</dbReference>
<evidence type="ECO:0000256" key="1">
    <source>
        <dbReference type="RuleBase" id="RU000487"/>
    </source>
</evidence>
<evidence type="ECO:0000256" key="2">
    <source>
        <dbReference type="SAM" id="Coils"/>
    </source>
</evidence>
<accession>A0A0W0CEV4</accession>
<dbReference type="OMA" id="YPFTEHV"/>
<dbReference type="VEuPathDB" id="FungiDB:B1J91_J10054g"/>
<dbReference type="PANTHER" id="PTHR11937">
    <property type="entry name" value="ACTIN"/>
    <property type="match status" value="1"/>
</dbReference>
<dbReference type="VEuPathDB" id="FungiDB:GVI51_J09889"/>
<name>A0A0W0CEV4_CANGB</name>
<dbReference type="SUPFAM" id="SSF53067">
    <property type="entry name" value="Actin-like ATPase domain"/>
    <property type="match status" value="2"/>
</dbReference>
<dbReference type="PhylomeDB" id="A0A0W0CEV4"/>
<dbReference type="GO" id="GO:0031011">
    <property type="term" value="C:Ino80 complex"/>
    <property type="evidence" value="ECO:0007669"/>
    <property type="project" value="EnsemblFungi"/>
</dbReference>
<dbReference type="InterPro" id="IPR004000">
    <property type="entry name" value="Actin"/>
</dbReference>
<feature type="region of interest" description="Disordered" evidence="3">
    <location>
        <begin position="508"/>
        <end position="533"/>
    </location>
</feature>
<evidence type="ECO:0000256" key="3">
    <source>
        <dbReference type="SAM" id="MobiDB-lite"/>
    </source>
</evidence>
<dbReference type="AlphaFoldDB" id="A0A0W0CEV4"/>
<proteinExistence type="inferred from homology"/>
<gene>
    <name evidence="4" type="ORF">AO440_003196</name>
</gene>
<dbReference type="EMBL" id="LLZZ01000053">
    <property type="protein sequence ID" value="KTB10462.1"/>
    <property type="molecule type" value="Genomic_DNA"/>
</dbReference>
<feature type="coiled-coil region" evidence="2">
    <location>
        <begin position="418"/>
        <end position="489"/>
    </location>
</feature>
<keyword evidence="2" id="KW-0175">Coiled coil</keyword>